<feature type="region of interest" description="Disordered" evidence="1">
    <location>
        <begin position="152"/>
        <end position="262"/>
    </location>
</feature>
<comment type="caution">
    <text evidence="2">The sequence shown here is derived from an EMBL/GenBank/DDBJ whole genome shotgun (WGS) entry which is preliminary data.</text>
</comment>
<evidence type="ECO:0000256" key="1">
    <source>
        <dbReference type="SAM" id="MobiDB-lite"/>
    </source>
</evidence>
<dbReference type="OrthoDB" id="6429415at2759"/>
<feature type="compositionally biased region" description="Polar residues" evidence="1">
    <location>
        <begin position="203"/>
        <end position="225"/>
    </location>
</feature>
<dbReference type="EMBL" id="BMAV01009882">
    <property type="protein sequence ID" value="GFY54485.1"/>
    <property type="molecule type" value="Genomic_DNA"/>
</dbReference>
<accession>A0A8X6XIX9</accession>
<dbReference type="Proteomes" id="UP000886998">
    <property type="component" value="Unassembled WGS sequence"/>
</dbReference>
<evidence type="ECO:0000313" key="3">
    <source>
        <dbReference type="Proteomes" id="UP000886998"/>
    </source>
</evidence>
<feature type="region of interest" description="Disordered" evidence="1">
    <location>
        <begin position="433"/>
        <end position="459"/>
    </location>
</feature>
<reference evidence="2" key="1">
    <citation type="submission" date="2020-08" db="EMBL/GenBank/DDBJ databases">
        <title>Multicomponent nature underlies the extraordinary mechanical properties of spider dragline silk.</title>
        <authorList>
            <person name="Kono N."/>
            <person name="Nakamura H."/>
            <person name="Mori M."/>
            <person name="Yoshida Y."/>
            <person name="Ohtoshi R."/>
            <person name="Malay A.D."/>
            <person name="Moran D.A.P."/>
            <person name="Tomita M."/>
            <person name="Numata K."/>
            <person name="Arakawa K."/>
        </authorList>
    </citation>
    <scope>NUCLEOTIDE SEQUENCE</scope>
</reference>
<name>A0A8X6XIX9_9ARAC</name>
<organism evidence="2 3">
    <name type="scientific">Trichonephila inaurata madagascariensis</name>
    <dbReference type="NCBI Taxonomy" id="2747483"/>
    <lineage>
        <taxon>Eukaryota</taxon>
        <taxon>Metazoa</taxon>
        <taxon>Ecdysozoa</taxon>
        <taxon>Arthropoda</taxon>
        <taxon>Chelicerata</taxon>
        <taxon>Arachnida</taxon>
        <taxon>Araneae</taxon>
        <taxon>Araneomorphae</taxon>
        <taxon>Entelegynae</taxon>
        <taxon>Araneoidea</taxon>
        <taxon>Nephilidae</taxon>
        <taxon>Trichonephila</taxon>
        <taxon>Trichonephila inaurata</taxon>
    </lineage>
</organism>
<keyword evidence="3" id="KW-1185">Reference proteome</keyword>
<proteinExistence type="predicted"/>
<feature type="compositionally biased region" description="Low complexity" evidence="1">
    <location>
        <begin position="170"/>
        <end position="179"/>
    </location>
</feature>
<feature type="compositionally biased region" description="Low complexity" evidence="1">
    <location>
        <begin position="226"/>
        <end position="237"/>
    </location>
</feature>
<dbReference type="AlphaFoldDB" id="A0A8X6XIX9"/>
<evidence type="ECO:0000313" key="2">
    <source>
        <dbReference type="EMBL" id="GFY54485.1"/>
    </source>
</evidence>
<sequence length="845" mass="94163">MAHNPKDGQEPSLPRLRRSGCAATSYFESPLSSIISKSSFLNRSGARSTSNEQNLPTEPDRFYSLLDGLREKSCKGDGKKVPSIDIASVKTTTFDTPRIAAGSQRGDVSPPVLTSKVFSSTLPSSHKVSMEGSVGKTLSDSGYEEFKALHSKLMNPEGKISRALKNSRPLSSSLSTLSTDVCDKKSQPSKRHSAMLTYEGSKGLTSGGSSPSRSPVQSRWQLKQYSSPDPTSKSSKTFDLSGTNSEPEESNSPKSPVDKSQQNVFHQNYIIGCQKSKVMDEEKPTTIRGTYTQENSAKSDYKDISKGSVLSEASKIKNISPSLNNDDLWSLNTKNDTSFSDVAKAKNILSTSPKDKKDDIFRQRNVKSHFQFENIATLSNKESNGFKMHPLMPPKLESANSSVAVSVIPLDLRKKESETDNFRSSCFTDPAKNRNIWDSNDKKNSSTSDLVSPVSPNRSIYQERSSVNAIPFPDESRSDRKISFSAINYNVDGKGDPGELKRKKQECNRPNQAPSLGKVTGLFRRSVDLADSRDEDDLFDKTKSKSLENTGDNRFDTVSNIKAGNKLSKMKAPFDDERKSTFGSSTSIWIDNGLRTEDSTSGISKGSDLNRFPLKFDESALSSLKTEDDWSMDGNDNDNGEKQTSTGWEISTVTNKNGKMVDNNHDLIDFEGMLSDFATHRNGSMTILKDRFSDESRIETFSSSECQQEKKSAKFLYSKKENNIPEFGHSADEKPDMENRISVFKGSPNFRNNFEGDMNWKCTIEDDDNMGESFSEGARREEGVRTSMFGDKMNEENRVYSSQSAAFRSEKMQRSIILNQRSTKTVTRRLRIGQRTVRRTSRYTR</sequence>
<gene>
    <name evidence="2" type="primary">AVEN_60543_1</name>
    <name evidence="2" type="ORF">TNIN_250131</name>
</gene>
<feature type="region of interest" description="Disordered" evidence="1">
    <location>
        <begin position="493"/>
        <end position="520"/>
    </location>
</feature>
<protein>
    <submittedName>
        <fullName evidence="2">Uncharacterized protein</fullName>
    </submittedName>
</protein>